<feature type="compositionally biased region" description="Acidic residues" evidence="1">
    <location>
        <begin position="73"/>
        <end position="89"/>
    </location>
</feature>
<gene>
    <name evidence="2" type="ORF">AXF42_Ash008388</name>
</gene>
<proteinExistence type="predicted"/>
<feature type="region of interest" description="Disordered" evidence="1">
    <location>
        <begin position="71"/>
        <end position="104"/>
    </location>
</feature>
<protein>
    <submittedName>
        <fullName evidence="2">Uncharacterized protein</fullName>
    </submittedName>
</protein>
<accession>A0A2I0AXS5</accession>
<organism evidence="2 3">
    <name type="scientific">Apostasia shenzhenica</name>
    <dbReference type="NCBI Taxonomy" id="1088818"/>
    <lineage>
        <taxon>Eukaryota</taxon>
        <taxon>Viridiplantae</taxon>
        <taxon>Streptophyta</taxon>
        <taxon>Embryophyta</taxon>
        <taxon>Tracheophyta</taxon>
        <taxon>Spermatophyta</taxon>
        <taxon>Magnoliopsida</taxon>
        <taxon>Liliopsida</taxon>
        <taxon>Asparagales</taxon>
        <taxon>Orchidaceae</taxon>
        <taxon>Apostasioideae</taxon>
        <taxon>Apostasia</taxon>
    </lineage>
</organism>
<sequence length="228" mass="24656">MGCVSSKILAKSASFKEFSNRLHGRRTEELLSSRNGAEQLVALLCAPKSEPASEELENKDIETINTCDLLAGLEDDDDDDDDEDEDEEVQINGSVEDLEDSKQVELKEKGSRMKEMAKGLLALKVPAAFEFSGAGSLREWLAKGGQVFSPGSYATPKFGSFQPPPADGGGGGGGEGGDEEGDHVFDPKLVAEIERAMDELTMEEESVLREIVSSSMEKIEEEHVSLLN</sequence>
<evidence type="ECO:0000313" key="2">
    <source>
        <dbReference type="EMBL" id="PKA60329.1"/>
    </source>
</evidence>
<keyword evidence="3" id="KW-1185">Reference proteome</keyword>
<dbReference type="AlphaFoldDB" id="A0A2I0AXS5"/>
<evidence type="ECO:0000256" key="1">
    <source>
        <dbReference type="SAM" id="MobiDB-lite"/>
    </source>
</evidence>
<reference evidence="2 3" key="1">
    <citation type="journal article" date="2017" name="Nature">
        <title>The Apostasia genome and the evolution of orchids.</title>
        <authorList>
            <person name="Zhang G.Q."/>
            <person name="Liu K.W."/>
            <person name="Li Z."/>
            <person name="Lohaus R."/>
            <person name="Hsiao Y.Y."/>
            <person name="Niu S.C."/>
            <person name="Wang J.Y."/>
            <person name="Lin Y.C."/>
            <person name="Xu Q."/>
            <person name="Chen L.J."/>
            <person name="Yoshida K."/>
            <person name="Fujiwara S."/>
            <person name="Wang Z.W."/>
            <person name="Zhang Y.Q."/>
            <person name="Mitsuda N."/>
            <person name="Wang M."/>
            <person name="Liu G.H."/>
            <person name="Pecoraro L."/>
            <person name="Huang H.X."/>
            <person name="Xiao X.J."/>
            <person name="Lin M."/>
            <person name="Wu X.Y."/>
            <person name="Wu W.L."/>
            <person name="Chen Y.Y."/>
            <person name="Chang S.B."/>
            <person name="Sakamoto S."/>
            <person name="Ohme-Takagi M."/>
            <person name="Yagi M."/>
            <person name="Zeng S.J."/>
            <person name="Shen C.Y."/>
            <person name="Yeh C.M."/>
            <person name="Luo Y.B."/>
            <person name="Tsai W.C."/>
            <person name="Van de Peer Y."/>
            <person name="Liu Z.J."/>
        </authorList>
    </citation>
    <scope>NUCLEOTIDE SEQUENCE [LARGE SCALE GENOMIC DNA]</scope>
    <source>
        <strain evidence="3">cv. Shenzhen</strain>
        <tissue evidence="2">Stem</tissue>
    </source>
</reference>
<feature type="region of interest" description="Disordered" evidence="1">
    <location>
        <begin position="154"/>
        <end position="188"/>
    </location>
</feature>
<name>A0A2I0AXS5_9ASPA</name>
<evidence type="ECO:0000313" key="3">
    <source>
        <dbReference type="Proteomes" id="UP000236161"/>
    </source>
</evidence>
<dbReference type="OrthoDB" id="1937661at2759"/>
<dbReference type="Proteomes" id="UP000236161">
    <property type="component" value="Unassembled WGS sequence"/>
</dbReference>
<dbReference type="EMBL" id="KZ451939">
    <property type="protein sequence ID" value="PKA60329.1"/>
    <property type="molecule type" value="Genomic_DNA"/>
</dbReference>